<evidence type="ECO:0000256" key="1">
    <source>
        <dbReference type="SAM" id="MobiDB-lite"/>
    </source>
</evidence>
<feature type="region of interest" description="Disordered" evidence="1">
    <location>
        <begin position="311"/>
        <end position="335"/>
    </location>
</feature>
<proteinExistence type="predicted"/>
<feature type="region of interest" description="Disordered" evidence="1">
    <location>
        <begin position="161"/>
        <end position="202"/>
    </location>
</feature>
<organism evidence="2 3">
    <name type="scientific">Nesidiocoris tenuis</name>
    <dbReference type="NCBI Taxonomy" id="355587"/>
    <lineage>
        <taxon>Eukaryota</taxon>
        <taxon>Metazoa</taxon>
        <taxon>Ecdysozoa</taxon>
        <taxon>Arthropoda</taxon>
        <taxon>Hexapoda</taxon>
        <taxon>Insecta</taxon>
        <taxon>Pterygota</taxon>
        <taxon>Neoptera</taxon>
        <taxon>Paraneoptera</taxon>
        <taxon>Hemiptera</taxon>
        <taxon>Heteroptera</taxon>
        <taxon>Panheteroptera</taxon>
        <taxon>Cimicomorpha</taxon>
        <taxon>Miridae</taxon>
        <taxon>Dicyphina</taxon>
        <taxon>Nesidiocoris</taxon>
    </lineage>
</organism>
<evidence type="ECO:0000313" key="2">
    <source>
        <dbReference type="EMBL" id="CAB0014803.1"/>
    </source>
</evidence>
<feature type="non-terminal residue" evidence="2">
    <location>
        <position position="1"/>
    </location>
</feature>
<feature type="compositionally biased region" description="Basic residues" evidence="1">
    <location>
        <begin position="187"/>
        <end position="202"/>
    </location>
</feature>
<name>A0A6H5HDT6_9HEMI</name>
<reference evidence="2 3" key="1">
    <citation type="submission" date="2020-02" db="EMBL/GenBank/DDBJ databases">
        <authorList>
            <person name="Ferguson B K."/>
        </authorList>
    </citation>
    <scope>NUCLEOTIDE SEQUENCE [LARGE SCALE GENOMIC DNA]</scope>
</reference>
<dbReference type="AlphaFoldDB" id="A0A6H5HDT6"/>
<keyword evidence="3" id="KW-1185">Reference proteome</keyword>
<protein>
    <submittedName>
        <fullName evidence="2">Uncharacterized protein</fullName>
    </submittedName>
</protein>
<accession>A0A6H5HDT6</accession>
<evidence type="ECO:0000313" key="3">
    <source>
        <dbReference type="Proteomes" id="UP000479000"/>
    </source>
</evidence>
<gene>
    <name evidence="2" type="ORF">NTEN_LOCUS19210</name>
</gene>
<dbReference type="Proteomes" id="UP000479000">
    <property type="component" value="Unassembled WGS sequence"/>
</dbReference>
<dbReference type="EMBL" id="CADCXU010028215">
    <property type="protein sequence ID" value="CAB0014803.1"/>
    <property type="molecule type" value="Genomic_DNA"/>
</dbReference>
<sequence>GQIWSTIGRPRTLAMFCSGGGPPWPIQLPFHAINDKTDERPTNPQFRGSVLFQLQIISGYYAFLKCYLYVDREIFKFLSDFKTLRGVSLICENSKYRKSGNVFSGCTVDICNFIGIIERSLSSLKYFHVLVHVKFWTRSTITDLSNRSIYLIGSLAIDPESRRHVSPPLPCSPTRRRPKDHLIGTNPRRRRRSRRSWARSSHRSSESNSIVIPYDRTDPFDRAHLASRTPVIVPLRPATIRLSCRPSDRSPLDIGPAWPPWQVARTTTGLGGSGDCTVGKIALHPRTDAGCLLRKTVPAKALGLLEDVVAGGDGSKDRPVPAASSGQVLPRPSAR</sequence>